<feature type="domain" description="F-box" evidence="1">
    <location>
        <begin position="35"/>
        <end position="73"/>
    </location>
</feature>
<sequence length="410" mass="46089">MRLRPKVHASEEASTVIRSNRHISPARLASPLEDDNLLREILLRLPPRPSSLPRASAVCKRWQRASTDPRFHRQFHEYHQKPPLLGFFEDNMDGIMFRPILDHPDRIPSQCFDLRAHVIDNGNLSRFQLLGCRHGRLLIMRPLQQDLIVIAPITDEECRVSIPPEFNKRYVNGAVLYAAADHGHVHGSCHLSPFKVVLLSTSTYYSGPQLVLASVYSSEAGIWGDVISTPTPCELRGASIHGSLVGNALYWLFEDYMIEFHLDGHILALIDVPPTINEARRFLTCMRSSRSWMALLVSPYCLTMTITFKCGKGRLIVRVLPNGSCGRPLICVTLMGSPHGVKGERQGLLFRLRYTEDSDDIILYVGPNVYIIQLKSMQSKKLCGTRHVSGHHSFKSFCMPGDCSSLVLAS</sequence>
<dbReference type="Proteomes" id="UP000019116">
    <property type="component" value="Chromosome Un"/>
</dbReference>
<accession>A0A077RZK9</accession>
<evidence type="ECO:0000313" key="2">
    <source>
        <dbReference type="EnsemblPlants" id="TraesCSU02G043100.1.cds1"/>
    </source>
</evidence>
<dbReference type="SUPFAM" id="SSF81383">
    <property type="entry name" value="F-box domain"/>
    <property type="match status" value="1"/>
</dbReference>
<proteinExistence type="predicted"/>
<reference evidence="2" key="2">
    <citation type="submission" date="2018-10" db="UniProtKB">
        <authorList>
            <consortium name="EnsemblPlants"/>
        </authorList>
    </citation>
    <scope>IDENTIFICATION</scope>
</reference>
<protein>
    <recommendedName>
        <fullName evidence="1">F-box domain-containing protein</fullName>
    </recommendedName>
</protein>
<dbReference type="STRING" id="4565.A0A077RZK9"/>
<evidence type="ECO:0000313" key="3">
    <source>
        <dbReference type="Proteomes" id="UP000019116"/>
    </source>
</evidence>
<dbReference type="AlphaFoldDB" id="A0A077RZK9"/>
<dbReference type="OrthoDB" id="688464at2759"/>
<dbReference type="Gramene" id="TraesCSU03G0030600.1">
    <property type="protein sequence ID" value="TraesCSU03G0030600.1.CDS1"/>
    <property type="gene ID" value="TraesCSU03G0030600"/>
</dbReference>
<name>A0A077RZK9_WHEAT</name>
<dbReference type="Gene3D" id="1.20.1280.50">
    <property type="match status" value="1"/>
</dbReference>
<dbReference type="Pfam" id="PF00646">
    <property type="entry name" value="F-box"/>
    <property type="match status" value="1"/>
</dbReference>
<dbReference type="PANTHER" id="PTHR32133:SF266">
    <property type="entry name" value="F-BOX DOMAIN-CONTAINING PROTEIN"/>
    <property type="match status" value="1"/>
</dbReference>
<dbReference type="InterPro" id="IPR001810">
    <property type="entry name" value="F-box_dom"/>
</dbReference>
<evidence type="ECO:0000259" key="1">
    <source>
        <dbReference type="Pfam" id="PF00646"/>
    </source>
</evidence>
<dbReference type="HOGENOM" id="CLU_017945_2_2_1"/>
<reference evidence="2" key="1">
    <citation type="submission" date="2018-08" db="EMBL/GenBank/DDBJ databases">
        <authorList>
            <person name="Rossello M."/>
        </authorList>
    </citation>
    <scope>NUCLEOTIDE SEQUENCE [LARGE SCALE GENOMIC DNA]</scope>
    <source>
        <strain evidence="2">cv. Chinese Spring</strain>
    </source>
</reference>
<keyword evidence="3" id="KW-1185">Reference proteome</keyword>
<dbReference type="PANTHER" id="PTHR32133">
    <property type="entry name" value="OS07G0120400 PROTEIN"/>
    <property type="match status" value="1"/>
</dbReference>
<dbReference type="EnsemblPlants" id="TraesCSU02G043100.1">
    <property type="protein sequence ID" value="TraesCSU02G043100.1.cds1"/>
    <property type="gene ID" value="TraesCSU02G043100"/>
</dbReference>
<dbReference type="InterPro" id="IPR036047">
    <property type="entry name" value="F-box-like_dom_sf"/>
</dbReference>
<organism evidence="2">
    <name type="scientific">Triticum aestivum</name>
    <name type="common">Wheat</name>
    <dbReference type="NCBI Taxonomy" id="4565"/>
    <lineage>
        <taxon>Eukaryota</taxon>
        <taxon>Viridiplantae</taxon>
        <taxon>Streptophyta</taxon>
        <taxon>Embryophyta</taxon>
        <taxon>Tracheophyta</taxon>
        <taxon>Spermatophyta</taxon>
        <taxon>Magnoliopsida</taxon>
        <taxon>Liliopsida</taxon>
        <taxon>Poales</taxon>
        <taxon>Poaceae</taxon>
        <taxon>BOP clade</taxon>
        <taxon>Pooideae</taxon>
        <taxon>Triticodae</taxon>
        <taxon>Triticeae</taxon>
        <taxon>Triticinae</taxon>
        <taxon>Triticum</taxon>
    </lineage>
</organism>
<dbReference type="Gramene" id="TraesCSU02G043100.1">
    <property type="protein sequence ID" value="TraesCSU02G043100.1.cds1"/>
    <property type="gene ID" value="TraesCSU02G043100"/>
</dbReference>